<dbReference type="STRING" id="503106.A0A218YZ79"/>
<protein>
    <submittedName>
        <fullName evidence="3">Uncharacterized protein</fullName>
    </submittedName>
</protein>
<keyword evidence="2" id="KW-0012">Acyltransferase</keyword>
<proteinExistence type="inferred from homology"/>
<dbReference type="EMBL" id="MZNU01000291">
    <property type="protein sequence ID" value="OWP01107.1"/>
    <property type="molecule type" value="Genomic_DNA"/>
</dbReference>
<dbReference type="InterPro" id="IPR053710">
    <property type="entry name" value="Arylamine_NAT_domain_sf"/>
</dbReference>
<sequence>MASAYTSAQLDEYESHVSLPTPFLRASKPPLDIAYLTALHIHQISTAPYENLLLHYSSSHTVSLDPQDLFKKIVTDKRGRGGYCMENSILFNHILRGLGFQVYTAGVRIRARRLLNRKFILIRVHIVNIVTLPTGSQYALDVGFGGDGATQPMPMVSGQVVKNLGMQEVRLLHSTIPQHQQTDQSKRLWLYQYRNTTAQEWNSFYAFPETEFTPADFEVMNFYTSQNHAAANLQTRTVLVIRFLRGAREGAGEGEFIVGKVMMVNGEVKRNDGGKTRVIKVCETEDERIEALREYFGITLTEEERLGVRGRNVELGI</sequence>
<keyword evidence="2" id="KW-0808">Transferase</keyword>
<dbReference type="PANTHER" id="PTHR11786">
    <property type="entry name" value="N-HYDROXYARYLAMINE O-ACETYLTRANSFERASE"/>
    <property type="match status" value="1"/>
</dbReference>
<keyword evidence="4" id="KW-1185">Reference proteome</keyword>
<dbReference type="Proteomes" id="UP000242519">
    <property type="component" value="Unassembled WGS sequence"/>
</dbReference>
<comment type="similarity">
    <text evidence="1 2">Belongs to the arylamine N-acetyltransferase family.</text>
</comment>
<dbReference type="AlphaFoldDB" id="A0A218YZ79"/>
<evidence type="ECO:0000313" key="3">
    <source>
        <dbReference type="EMBL" id="OWP01107.1"/>
    </source>
</evidence>
<evidence type="ECO:0000313" key="4">
    <source>
        <dbReference type="Proteomes" id="UP000242519"/>
    </source>
</evidence>
<dbReference type="OrthoDB" id="10260017at2759"/>
<dbReference type="SUPFAM" id="SSF54001">
    <property type="entry name" value="Cysteine proteinases"/>
    <property type="match status" value="1"/>
</dbReference>
<dbReference type="Pfam" id="PF00797">
    <property type="entry name" value="Acetyltransf_2"/>
    <property type="match status" value="1"/>
</dbReference>
<accession>A0A218YZ79</accession>
<name>A0A218YZ79_9HELO</name>
<dbReference type="InterPro" id="IPR038765">
    <property type="entry name" value="Papain-like_cys_pep_sf"/>
</dbReference>
<comment type="caution">
    <text evidence="3">The sequence shown here is derived from an EMBL/GenBank/DDBJ whole genome shotgun (WGS) entry which is preliminary data.</text>
</comment>
<organism evidence="3 4">
    <name type="scientific">Diplocarpon coronariae</name>
    <dbReference type="NCBI Taxonomy" id="2795749"/>
    <lineage>
        <taxon>Eukaryota</taxon>
        <taxon>Fungi</taxon>
        <taxon>Dikarya</taxon>
        <taxon>Ascomycota</taxon>
        <taxon>Pezizomycotina</taxon>
        <taxon>Leotiomycetes</taxon>
        <taxon>Helotiales</taxon>
        <taxon>Drepanopezizaceae</taxon>
        <taxon>Diplocarpon</taxon>
    </lineage>
</organism>
<evidence type="ECO:0000256" key="1">
    <source>
        <dbReference type="ARBA" id="ARBA00006547"/>
    </source>
</evidence>
<dbReference type="InParanoid" id="A0A218YZ79"/>
<gene>
    <name evidence="3" type="ORF">B2J93_6557</name>
</gene>
<dbReference type="InterPro" id="IPR001447">
    <property type="entry name" value="Arylamine_N-AcTrfase"/>
</dbReference>
<dbReference type="PRINTS" id="PR01543">
    <property type="entry name" value="ANATRNSFRASE"/>
</dbReference>
<dbReference type="PANTHER" id="PTHR11786:SF0">
    <property type="entry name" value="ARYLAMINE N-ACETYLTRANSFERASE 4-RELATED"/>
    <property type="match status" value="1"/>
</dbReference>
<reference evidence="3 4" key="1">
    <citation type="submission" date="2017-04" db="EMBL/GenBank/DDBJ databases">
        <title>Draft genome sequence of Marssonina coronaria NL1: causal agent of apple blotch.</title>
        <authorList>
            <person name="Cheng Q."/>
        </authorList>
    </citation>
    <scope>NUCLEOTIDE SEQUENCE [LARGE SCALE GENOMIC DNA]</scope>
    <source>
        <strain evidence="3 4">NL1</strain>
    </source>
</reference>
<evidence type="ECO:0000256" key="2">
    <source>
        <dbReference type="RuleBase" id="RU003452"/>
    </source>
</evidence>
<dbReference type="GO" id="GO:0016407">
    <property type="term" value="F:acetyltransferase activity"/>
    <property type="evidence" value="ECO:0007669"/>
    <property type="project" value="InterPro"/>
</dbReference>
<dbReference type="Gene3D" id="3.30.2140.20">
    <property type="match status" value="1"/>
</dbReference>